<keyword evidence="3" id="KW-1185">Reference proteome</keyword>
<gene>
    <name evidence="2" type="ORF">DSM106972_012060</name>
</gene>
<dbReference type="InterPro" id="IPR036514">
    <property type="entry name" value="SGNH_hydro_sf"/>
</dbReference>
<dbReference type="CDD" id="cd01828">
    <property type="entry name" value="sialate_O-acetylesterase_like2"/>
    <property type="match status" value="1"/>
</dbReference>
<dbReference type="Proteomes" id="UP000271624">
    <property type="component" value="Unassembled WGS sequence"/>
</dbReference>
<dbReference type="AlphaFoldDB" id="A0A433VSP8"/>
<organism evidence="2 3">
    <name type="scientific">Dulcicalothrix desertica PCC 7102</name>
    <dbReference type="NCBI Taxonomy" id="232991"/>
    <lineage>
        <taxon>Bacteria</taxon>
        <taxon>Bacillati</taxon>
        <taxon>Cyanobacteriota</taxon>
        <taxon>Cyanophyceae</taxon>
        <taxon>Nostocales</taxon>
        <taxon>Calotrichaceae</taxon>
        <taxon>Dulcicalothrix</taxon>
    </lineage>
</organism>
<reference evidence="2" key="1">
    <citation type="submission" date="2018-12" db="EMBL/GenBank/DDBJ databases">
        <authorList>
            <person name="Will S."/>
            <person name="Neumann-Schaal M."/>
            <person name="Henke P."/>
        </authorList>
    </citation>
    <scope>NUCLEOTIDE SEQUENCE</scope>
    <source>
        <strain evidence="2">PCC 7102</strain>
    </source>
</reference>
<dbReference type="PANTHER" id="PTHR30383">
    <property type="entry name" value="THIOESTERASE 1/PROTEASE 1/LYSOPHOSPHOLIPASE L1"/>
    <property type="match status" value="1"/>
</dbReference>
<accession>A0A433VSP8</accession>
<dbReference type="Gene3D" id="3.40.50.1110">
    <property type="entry name" value="SGNH hydrolase"/>
    <property type="match status" value="1"/>
</dbReference>
<protein>
    <recommendedName>
        <fullName evidence="1">SGNH hydrolase-type esterase domain-containing protein</fullName>
    </recommendedName>
</protein>
<dbReference type="SUPFAM" id="SSF52266">
    <property type="entry name" value="SGNH hydrolase"/>
    <property type="match status" value="1"/>
</dbReference>
<feature type="domain" description="SGNH hydrolase-type esterase" evidence="1">
    <location>
        <begin position="78"/>
        <end position="233"/>
    </location>
</feature>
<evidence type="ECO:0000259" key="1">
    <source>
        <dbReference type="Pfam" id="PF13472"/>
    </source>
</evidence>
<evidence type="ECO:0000313" key="3">
    <source>
        <dbReference type="Proteomes" id="UP000271624"/>
    </source>
</evidence>
<dbReference type="InterPro" id="IPR051532">
    <property type="entry name" value="Ester_Hydrolysis_Enzymes"/>
</dbReference>
<dbReference type="GO" id="GO:0004622">
    <property type="term" value="F:phosphatidylcholine lysophospholipase activity"/>
    <property type="evidence" value="ECO:0007669"/>
    <property type="project" value="TreeGrafter"/>
</dbReference>
<sequence length="255" mass="28894">MAVILLFLRQQGMTALFRRATPVTQSIEALPNTAPQLGERHQLSYTQWVDILKREAEVAANKRPQRLTVLAGDSLSLWFPQKLLPEERTWLNQGISGETSTGLLKRLNLFNETKPETIFVMIGINDLIRGVEDSKILDNYRRIVTTLGASHPKSQIVIQSILPHGGEESTWEGKQKLLAISNNRIRELNQQLQNIATKEGIKYLDLHPLFADSQGNIRSDFSTDGLHLSPQGYLVWRSALQLYSEIELKQQPFAQ</sequence>
<dbReference type="PANTHER" id="PTHR30383:SF5">
    <property type="entry name" value="SGNH HYDROLASE-TYPE ESTERASE DOMAIN-CONTAINING PROTEIN"/>
    <property type="match status" value="1"/>
</dbReference>
<dbReference type="InterPro" id="IPR013830">
    <property type="entry name" value="SGNH_hydro"/>
</dbReference>
<name>A0A433VSP8_9CYAN</name>
<dbReference type="EMBL" id="RSCL01000002">
    <property type="protein sequence ID" value="RUT09153.1"/>
    <property type="molecule type" value="Genomic_DNA"/>
</dbReference>
<reference evidence="2" key="2">
    <citation type="journal article" date="2019" name="Genome Biol. Evol.">
        <title>Day and night: Metabolic profiles and evolutionary relationships of six axenic non-marine cyanobacteria.</title>
        <authorList>
            <person name="Will S.E."/>
            <person name="Henke P."/>
            <person name="Boedeker C."/>
            <person name="Huang S."/>
            <person name="Brinkmann H."/>
            <person name="Rohde M."/>
            <person name="Jarek M."/>
            <person name="Friedl T."/>
            <person name="Seufert S."/>
            <person name="Schumacher M."/>
            <person name="Overmann J."/>
            <person name="Neumann-Schaal M."/>
            <person name="Petersen J."/>
        </authorList>
    </citation>
    <scope>NUCLEOTIDE SEQUENCE [LARGE SCALE GENOMIC DNA]</scope>
    <source>
        <strain evidence="2">PCC 7102</strain>
    </source>
</reference>
<dbReference type="Pfam" id="PF13472">
    <property type="entry name" value="Lipase_GDSL_2"/>
    <property type="match status" value="1"/>
</dbReference>
<proteinExistence type="predicted"/>
<comment type="caution">
    <text evidence="2">The sequence shown here is derived from an EMBL/GenBank/DDBJ whole genome shotgun (WGS) entry which is preliminary data.</text>
</comment>
<evidence type="ECO:0000313" key="2">
    <source>
        <dbReference type="EMBL" id="RUT09153.1"/>
    </source>
</evidence>